<dbReference type="InterPro" id="IPR036291">
    <property type="entry name" value="NAD(P)-bd_dom_sf"/>
</dbReference>
<dbReference type="Gene3D" id="3.40.50.720">
    <property type="entry name" value="NAD(P)-binding Rossmann-like Domain"/>
    <property type="match status" value="1"/>
</dbReference>
<organism evidence="2 3">
    <name type="scientific">Chitinophaga terrae</name>
    <name type="common">ex Kim and Jung 2007</name>
    <dbReference type="NCBI Taxonomy" id="408074"/>
    <lineage>
        <taxon>Bacteria</taxon>
        <taxon>Pseudomonadati</taxon>
        <taxon>Bacteroidota</taxon>
        <taxon>Chitinophagia</taxon>
        <taxon>Chitinophagales</taxon>
        <taxon>Chitinophagaceae</taxon>
        <taxon>Chitinophaga</taxon>
    </lineage>
</organism>
<dbReference type="PANTHER" id="PTHR43162">
    <property type="match status" value="1"/>
</dbReference>
<protein>
    <submittedName>
        <fullName evidence="2">Uncharacterized conserved protein YbjT, contains NAD(P)-binding and DUF2867 domains</fullName>
    </submittedName>
</protein>
<dbReference type="EMBL" id="FNRL01000024">
    <property type="protein sequence ID" value="SEA95878.1"/>
    <property type="molecule type" value="Genomic_DNA"/>
</dbReference>
<reference evidence="3" key="1">
    <citation type="submission" date="2016-10" db="EMBL/GenBank/DDBJ databases">
        <authorList>
            <person name="Varghese N."/>
            <person name="Submissions S."/>
        </authorList>
    </citation>
    <scope>NUCLEOTIDE SEQUENCE [LARGE SCALE GENOMIC DNA]</scope>
    <source>
        <strain evidence="3">DSM 23920</strain>
    </source>
</reference>
<evidence type="ECO:0000259" key="1">
    <source>
        <dbReference type="Pfam" id="PF05368"/>
    </source>
</evidence>
<dbReference type="InterPro" id="IPR051604">
    <property type="entry name" value="Ergot_Alk_Oxidoreductase"/>
</dbReference>
<dbReference type="STRING" id="408074.SAMN05660909_04363"/>
<dbReference type="Pfam" id="PF05368">
    <property type="entry name" value="NmrA"/>
    <property type="match status" value="1"/>
</dbReference>
<dbReference type="Gene3D" id="3.90.25.10">
    <property type="entry name" value="UDP-galactose 4-epimerase, domain 1"/>
    <property type="match status" value="1"/>
</dbReference>
<sequence>MKIVLTGSIGHISKPLAEELVKKGHTVTIISSNPEKKSSIESLGAIAAIGQVTDSNFLASVFQEADAAYLMIPPNYAAPDPVAYYRSVGDSYAEAIRQSGLKKAVNLSSYGAHVPKGTGFITGSYEVEQILSALPDVSITFVRPTYFYYNLNNFIQVIKATGAIAANYGGPDKIVLVAPADIATVVAEELTSAASGHKVRYICSDERTGNEIASVLGKEIGLPDLKWNILTDEQMLESLTGRGVPKHVAENLVELGAALRTGLLSGDYELHKPVLSNTKLETFAKEFAKTYHQS</sequence>
<proteinExistence type="predicted"/>
<dbReference type="Proteomes" id="UP000199656">
    <property type="component" value="Unassembled WGS sequence"/>
</dbReference>
<dbReference type="RefSeq" id="WP_089764185.1">
    <property type="nucleotide sequence ID" value="NZ_BKAT01000043.1"/>
</dbReference>
<feature type="domain" description="NmrA-like" evidence="1">
    <location>
        <begin position="2"/>
        <end position="255"/>
    </location>
</feature>
<dbReference type="PANTHER" id="PTHR43162:SF1">
    <property type="entry name" value="PRESTALK A DIFFERENTIATION PROTEIN A"/>
    <property type="match status" value="1"/>
</dbReference>
<accession>A0A1H4FGJ5</accession>
<evidence type="ECO:0000313" key="2">
    <source>
        <dbReference type="EMBL" id="SEA95878.1"/>
    </source>
</evidence>
<dbReference type="AlphaFoldDB" id="A0A1H4FGJ5"/>
<evidence type="ECO:0000313" key="3">
    <source>
        <dbReference type="Proteomes" id="UP000199656"/>
    </source>
</evidence>
<dbReference type="OrthoDB" id="2149806at2"/>
<dbReference type="InterPro" id="IPR008030">
    <property type="entry name" value="NmrA-like"/>
</dbReference>
<dbReference type="SUPFAM" id="SSF51735">
    <property type="entry name" value="NAD(P)-binding Rossmann-fold domains"/>
    <property type="match status" value="1"/>
</dbReference>
<gene>
    <name evidence="2" type="ORF">SAMN05660909_04363</name>
</gene>
<name>A0A1H4FGJ5_9BACT</name>
<keyword evidence="3" id="KW-1185">Reference proteome</keyword>